<evidence type="ECO:0000313" key="2">
    <source>
        <dbReference type="Proteomes" id="UP001497700"/>
    </source>
</evidence>
<evidence type="ECO:0000313" key="1">
    <source>
        <dbReference type="EMBL" id="KAI4861599.1"/>
    </source>
</evidence>
<name>A0ACB9YRJ3_9PEZI</name>
<comment type="caution">
    <text evidence="1">The sequence shown here is derived from an EMBL/GenBank/DDBJ whole genome shotgun (WGS) entry which is preliminary data.</text>
</comment>
<keyword evidence="2" id="KW-1185">Reference proteome</keyword>
<reference evidence="1 2" key="1">
    <citation type="journal article" date="2022" name="New Phytol.">
        <title>Ecological generalism drives hyperdiversity of secondary metabolite gene clusters in xylarialean endophytes.</title>
        <authorList>
            <person name="Franco M.E.E."/>
            <person name="Wisecaver J.H."/>
            <person name="Arnold A.E."/>
            <person name="Ju Y.M."/>
            <person name="Slot J.C."/>
            <person name="Ahrendt S."/>
            <person name="Moore L.P."/>
            <person name="Eastman K.E."/>
            <person name="Scott K."/>
            <person name="Konkel Z."/>
            <person name="Mondo S.J."/>
            <person name="Kuo A."/>
            <person name="Hayes R.D."/>
            <person name="Haridas S."/>
            <person name="Andreopoulos B."/>
            <person name="Riley R."/>
            <person name="LaButti K."/>
            <person name="Pangilinan J."/>
            <person name="Lipzen A."/>
            <person name="Amirebrahimi M."/>
            <person name="Yan J."/>
            <person name="Adam C."/>
            <person name="Keymanesh K."/>
            <person name="Ng V."/>
            <person name="Louie K."/>
            <person name="Northen T."/>
            <person name="Drula E."/>
            <person name="Henrissat B."/>
            <person name="Hsieh H.M."/>
            <person name="Youens-Clark K."/>
            <person name="Lutzoni F."/>
            <person name="Miadlikowska J."/>
            <person name="Eastwood D.C."/>
            <person name="Hamelin R.C."/>
            <person name="Grigoriev I.V."/>
            <person name="U'Ren J.M."/>
        </authorList>
    </citation>
    <scope>NUCLEOTIDE SEQUENCE [LARGE SCALE GENOMIC DNA]</scope>
    <source>
        <strain evidence="1 2">CBS 119005</strain>
    </source>
</reference>
<sequence length="417" mass="45466">MSYGSVNSPENSVKGTNAVAQLSQVGDDGVESGSSSSVGDQADGAAPDEGERQSVWQSFKGFYERNIGLFFVFMAQVFASLMTMTTRLLETGFETKFHALQIIFVRMLATSILGCLYMWYKKVPDFPLGRRDVRGLLVLRGLAGFTGLFCSYYSLTYLNISDATVISFLVPTMTAFICFIALREPFTVREAMAGLVAFAGVIFIARPTFLFPHHSEILPQERDARLFVADESKGIVPSVPATPAERSIAVLLAVIGSFAAATAYSTIRVIGKRAHSLVSVNYFAVLATVGSCFFILVHPDLHFENPQNATQWILLVAIGIAGFLLQFLLTEGLQREKAGRATNLIYTQMVFALILERVVWGTTPPAESLFGSALIIGSAIWVSLQKNRAANKEAPVVDEERSLLGATIAPAEEDRET</sequence>
<proteinExistence type="predicted"/>
<gene>
    <name evidence="1" type="ORF">F4820DRAFT_433029</name>
</gene>
<protein>
    <submittedName>
        <fullName evidence="1">Uncharacterized protein</fullName>
    </submittedName>
</protein>
<organism evidence="1 2">
    <name type="scientific">Hypoxylon rubiginosum</name>
    <dbReference type="NCBI Taxonomy" id="110542"/>
    <lineage>
        <taxon>Eukaryota</taxon>
        <taxon>Fungi</taxon>
        <taxon>Dikarya</taxon>
        <taxon>Ascomycota</taxon>
        <taxon>Pezizomycotina</taxon>
        <taxon>Sordariomycetes</taxon>
        <taxon>Xylariomycetidae</taxon>
        <taxon>Xylariales</taxon>
        <taxon>Hypoxylaceae</taxon>
        <taxon>Hypoxylon</taxon>
    </lineage>
</organism>
<dbReference type="Proteomes" id="UP001497700">
    <property type="component" value="Unassembled WGS sequence"/>
</dbReference>
<dbReference type="EMBL" id="MU393547">
    <property type="protein sequence ID" value="KAI4861599.1"/>
    <property type="molecule type" value="Genomic_DNA"/>
</dbReference>
<accession>A0ACB9YRJ3</accession>